<accession>A0A0E0SQQ7</accession>
<gene>
    <name evidence="2" type="ORF">FGRAMPH1_01T20421</name>
</gene>
<evidence type="ECO:0000313" key="2">
    <source>
        <dbReference type="EMBL" id="CEF88770.1"/>
    </source>
</evidence>
<protein>
    <submittedName>
        <fullName evidence="2">Chromosome 3, complete genome</fullName>
    </submittedName>
</protein>
<reference evidence="3 4" key="2">
    <citation type="journal article" date="2010" name="Nature">
        <title>Comparative genomics reveals mobile pathogenicity chromosomes in Fusarium.</title>
        <authorList>
            <person name="Ma L.J."/>
            <person name="van der Does H.C."/>
            <person name="Borkovich K.A."/>
            <person name="Coleman J.J."/>
            <person name="Daboussi M.J."/>
            <person name="Di Pietro A."/>
            <person name="Dufresne M."/>
            <person name="Freitag M."/>
            <person name="Grabherr M."/>
            <person name="Henrissat B."/>
            <person name="Houterman P.M."/>
            <person name="Kang S."/>
            <person name="Shim W.B."/>
            <person name="Woloshuk C."/>
            <person name="Xie X."/>
            <person name="Xu J.R."/>
            <person name="Antoniw J."/>
            <person name="Baker S.E."/>
            <person name="Bluhm B.H."/>
            <person name="Breakspear A."/>
            <person name="Brown D.W."/>
            <person name="Butchko R.A."/>
            <person name="Chapman S."/>
            <person name="Coulson R."/>
            <person name="Coutinho P.M."/>
            <person name="Danchin E.G."/>
            <person name="Diener A."/>
            <person name="Gale L.R."/>
            <person name="Gardiner D.M."/>
            <person name="Goff S."/>
            <person name="Hammond-Kosack K.E."/>
            <person name="Hilburn K."/>
            <person name="Hua-Van A."/>
            <person name="Jonkers W."/>
            <person name="Kazan K."/>
            <person name="Kodira C.D."/>
            <person name="Koehrsen M."/>
            <person name="Kumar L."/>
            <person name="Lee Y.H."/>
            <person name="Li L."/>
            <person name="Manners J.M."/>
            <person name="Miranda-Saavedra D."/>
            <person name="Mukherjee M."/>
            <person name="Park G."/>
            <person name="Park J."/>
            <person name="Park S.Y."/>
            <person name="Proctor R.H."/>
            <person name="Regev A."/>
            <person name="Ruiz-Roldan M.C."/>
            <person name="Sain D."/>
            <person name="Sakthikumar S."/>
            <person name="Sykes S."/>
            <person name="Schwartz D.C."/>
            <person name="Turgeon B.G."/>
            <person name="Wapinski I."/>
            <person name="Yoder O."/>
            <person name="Young S."/>
            <person name="Zeng Q."/>
            <person name="Zhou S."/>
            <person name="Galagan J."/>
            <person name="Cuomo C.A."/>
            <person name="Kistler H.C."/>
            <person name="Rep M."/>
        </authorList>
    </citation>
    <scope>GENOME REANNOTATION</scope>
    <source>
        <strain evidence="4">ATCC MYA-4620 / CBS 123657 / FGSC 9075 / NRRL 31084 / PH-1</strain>
        <strain evidence="3">PH-1 / ATCC MYA-4620 / FGSC 9075 / NRRL 31084</strain>
    </source>
</reference>
<dbReference type="AlphaFoldDB" id="A0A0E0SQQ7"/>
<feature type="region of interest" description="Disordered" evidence="1">
    <location>
        <begin position="20"/>
        <end position="67"/>
    </location>
</feature>
<reference evidence="2 4" key="4">
    <citation type="journal article" date="2015" name="BMC Genomics">
        <title>The completed genome sequence of the pathogenic ascomycete fungus Fusarium graminearum.</title>
        <authorList>
            <person name="King R."/>
            <person name="Urban M."/>
            <person name="Hammond-Kosack M.C."/>
            <person name="Hassani-Pak K."/>
            <person name="Hammond-Kosack K.E."/>
        </authorList>
    </citation>
    <scope>NUCLEOTIDE SEQUENCE [LARGE SCALE GENOMIC DNA]</scope>
    <source>
        <strain evidence="4">ATCC MYA-4620 / CBS 123657 / FGSC 9075 / NRRL 31084 / PH-1</strain>
        <strain evidence="2">PH-1</strain>
    </source>
</reference>
<reference evidence="3 4" key="1">
    <citation type="journal article" date="2007" name="Science">
        <title>The Fusarium graminearum genome reveals a link between localized polymorphism and pathogen specialization.</title>
        <authorList>
            <person name="Cuomo C.A."/>
            <person name="Gueldener U."/>
            <person name="Xu J.-R."/>
            <person name="Trail F."/>
            <person name="Turgeon B.G."/>
            <person name="Di Pietro A."/>
            <person name="Walton J.D."/>
            <person name="Ma L.-J."/>
            <person name="Baker S.E."/>
            <person name="Rep M."/>
            <person name="Adam G."/>
            <person name="Antoniw J."/>
            <person name="Baldwin T."/>
            <person name="Calvo S.E."/>
            <person name="Chang Y.-L."/>
            <person name="DeCaprio D."/>
            <person name="Gale L.R."/>
            <person name="Gnerre S."/>
            <person name="Goswami R.S."/>
            <person name="Hammond-Kosack K."/>
            <person name="Harris L.J."/>
            <person name="Hilburn K."/>
            <person name="Kennell J.C."/>
            <person name="Kroken S."/>
            <person name="Magnuson J.K."/>
            <person name="Mannhaupt G."/>
            <person name="Mauceli E.W."/>
            <person name="Mewes H.-W."/>
            <person name="Mitterbauer R."/>
            <person name="Muehlbauer G."/>
            <person name="Muensterkoetter M."/>
            <person name="Nelson D."/>
            <person name="O'Donnell K."/>
            <person name="Ouellet T."/>
            <person name="Qi W."/>
            <person name="Quesneville H."/>
            <person name="Roncero M.I.G."/>
            <person name="Seong K.-Y."/>
            <person name="Tetko I.V."/>
            <person name="Urban M."/>
            <person name="Waalwijk C."/>
            <person name="Ward T.J."/>
            <person name="Yao J."/>
            <person name="Birren B.W."/>
            <person name="Kistler H.C."/>
        </authorList>
    </citation>
    <scope>NUCLEOTIDE SEQUENCE [LARGE SCALE GENOMIC DNA]</scope>
    <source>
        <strain evidence="4">ATCC MYA-4620 / CBS 123657 / FGSC 9075 / NRRL 31084 / PH-1</strain>
        <strain evidence="3">PH-1 / ATCC MYA-4620 / FGSC 9075 / NRRL 31084</strain>
    </source>
</reference>
<dbReference type="Proteomes" id="UP000070720">
    <property type="component" value="Chromosome 3"/>
</dbReference>
<organism evidence="3">
    <name type="scientific">Gibberella zeae (strain ATCC MYA-4620 / CBS 123657 / FGSC 9075 / NRRL 31084 / PH-1)</name>
    <name type="common">Wheat head blight fungus</name>
    <name type="synonym">Fusarium graminearum</name>
    <dbReference type="NCBI Taxonomy" id="229533"/>
    <lineage>
        <taxon>Eukaryota</taxon>
        <taxon>Fungi</taxon>
        <taxon>Dikarya</taxon>
        <taxon>Ascomycota</taxon>
        <taxon>Pezizomycotina</taxon>
        <taxon>Sordariomycetes</taxon>
        <taxon>Hypocreomycetidae</taxon>
        <taxon>Hypocreales</taxon>
        <taxon>Nectriaceae</taxon>
        <taxon>Fusarium</taxon>
    </lineage>
</organism>
<dbReference type="EnsemblFungi" id="CEF88770">
    <property type="protein sequence ID" value="CEF88770"/>
    <property type="gene ID" value="FGRRES_15623"/>
</dbReference>
<proteinExistence type="predicted"/>
<dbReference type="EMBL" id="HG970334">
    <property type="protein sequence ID" value="CEF88770.1"/>
    <property type="molecule type" value="Genomic_DNA"/>
</dbReference>
<reference key="3">
    <citation type="submission" date="2014-02" db="EMBL/GenBank/DDBJ databases">
        <title>A revised Fusarium graminearum genomic reference sequence using whole shotgun re-sequencing.</title>
        <authorList>
            <person name="King R."/>
            <person name="Urban M."/>
            <person name="Hassani-Pak K."/>
            <person name="Hammond-Kosack K."/>
        </authorList>
    </citation>
    <scope>NUCLEOTIDE SEQUENCE</scope>
    <source>
        <strain>PH-1</strain>
    </source>
</reference>
<keyword evidence="4" id="KW-1185">Reference proteome</keyword>
<evidence type="ECO:0000313" key="3">
    <source>
        <dbReference type="EnsemblFungi" id="CEF88770"/>
    </source>
</evidence>
<evidence type="ECO:0000256" key="1">
    <source>
        <dbReference type="SAM" id="MobiDB-lite"/>
    </source>
</evidence>
<reference evidence="3" key="5">
    <citation type="submission" date="2017-01" db="UniProtKB">
        <authorList>
            <consortium name="EnsemblFungi"/>
        </authorList>
    </citation>
    <scope>IDENTIFICATION</scope>
    <source>
        <strain evidence="3">PH-1 / ATCC MYA-4620 / FGSC 9075 / NRRL 31084</strain>
    </source>
</reference>
<sequence length="67" mass="7714">MVAMGWDETLTYDRKKGRRLNRDVEGGGSSAEDGGCDVGRGRNWHVVVQTSRQDKAKQRQDKTWRYD</sequence>
<dbReference type="VEuPathDB" id="FungiDB:FGRAMPH1_01G20421"/>
<feature type="compositionally biased region" description="Basic and acidic residues" evidence="1">
    <location>
        <begin position="52"/>
        <end position="67"/>
    </location>
</feature>
<dbReference type="InParanoid" id="A0A0E0SQQ7"/>
<name>A0A0E0SQQ7_GIBZE</name>
<evidence type="ECO:0000313" key="4">
    <source>
        <dbReference type="Proteomes" id="UP000070720"/>
    </source>
</evidence>